<comment type="caution">
    <text evidence="1">The sequence shown here is derived from an EMBL/GenBank/DDBJ whole genome shotgun (WGS) entry which is preliminary data.</text>
</comment>
<dbReference type="Proteomes" id="UP000019849">
    <property type="component" value="Unassembled WGS sequence"/>
</dbReference>
<evidence type="ECO:0000313" key="1">
    <source>
        <dbReference type="EMBL" id="EXL09787.1"/>
    </source>
</evidence>
<reference evidence="1 2" key="1">
    <citation type="submission" date="2014-02" db="EMBL/GenBank/DDBJ databases">
        <title>Aquamicrobium defluvii Genome sequencing.</title>
        <authorList>
            <person name="Wang X."/>
        </authorList>
    </citation>
    <scope>NUCLEOTIDE SEQUENCE [LARGE SCALE GENOMIC DNA]</scope>
    <source>
        <strain evidence="1 2">W13Z1</strain>
    </source>
</reference>
<organism evidence="1 2">
    <name type="scientific">Aquamicrobium defluvii</name>
    <dbReference type="NCBI Taxonomy" id="69279"/>
    <lineage>
        <taxon>Bacteria</taxon>
        <taxon>Pseudomonadati</taxon>
        <taxon>Pseudomonadota</taxon>
        <taxon>Alphaproteobacteria</taxon>
        <taxon>Hyphomicrobiales</taxon>
        <taxon>Phyllobacteriaceae</taxon>
        <taxon>Aquamicrobium</taxon>
    </lineage>
</organism>
<evidence type="ECO:0000313" key="2">
    <source>
        <dbReference type="Proteomes" id="UP000019849"/>
    </source>
</evidence>
<sequence>MLPLLWLLSRPHSCDVRRFGLTAKCSRIFALDPFSLNGWLKRIHVTEPGRLNRYNLFRE</sequence>
<dbReference type="HOGENOM" id="CLU_2950136_0_0_5"/>
<name>A0A011U071_9HYPH</name>
<dbReference type="EMBL" id="JENY01000005">
    <property type="protein sequence ID" value="EXL09787.1"/>
    <property type="molecule type" value="Genomic_DNA"/>
</dbReference>
<proteinExistence type="predicted"/>
<dbReference type="AlphaFoldDB" id="A0A011U071"/>
<gene>
    <name evidence="1" type="ORF">BG36_20015</name>
</gene>
<dbReference type="STRING" id="69279.BG36_20015"/>
<accession>A0A011U071</accession>
<protein>
    <submittedName>
        <fullName evidence="1">Uncharacterized protein</fullName>
    </submittedName>
</protein>